<sequence length="35" mass="3950">MRCHTQVLGSFVTHDKLDPEDSSVQGLHWLIVVDS</sequence>
<comment type="caution">
    <text evidence="1">The sequence shown here is derived from an EMBL/GenBank/DDBJ whole genome shotgun (WGS) entry which is preliminary data.</text>
</comment>
<gene>
    <name evidence="1" type="ORF">APTSU1_000501300</name>
</gene>
<organism evidence="1 2">
    <name type="scientific">Apodemus speciosus</name>
    <name type="common">Large Japanese field mouse</name>
    <dbReference type="NCBI Taxonomy" id="105296"/>
    <lineage>
        <taxon>Eukaryota</taxon>
        <taxon>Metazoa</taxon>
        <taxon>Chordata</taxon>
        <taxon>Craniata</taxon>
        <taxon>Vertebrata</taxon>
        <taxon>Euteleostomi</taxon>
        <taxon>Mammalia</taxon>
        <taxon>Eutheria</taxon>
        <taxon>Euarchontoglires</taxon>
        <taxon>Glires</taxon>
        <taxon>Rodentia</taxon>
        <taxon>Myomorpha</taxon>
        <taxon>Muroidea</taxon>
        <taxon>Muridae</taxon>
        <taxon>Murinae</taxon>
        <taxon>Apodemus</taxon>
    </lineage>
</organism>
<name>A0ABQ0ERW4_APOSI</name>
<reference evidence="1 2" key="1">
    <citation type="submission" date="2024-08" db="EMBL/GenBank/DDBJ databases">
        <title>The draft genome of Apodemus speciosus.</title>
        <authorList>
            <person name="Nabeshima K."/>
            <person name="Suzuki S."/>
            <person name="Onuma M."/>
        </authorList>
    </citation>
    <scope>NUCLEOTIDE SEQUENCE [LARGE SCALE GENOMIC DNA]</scope>
    <source>
        <strain evidence="1">IB14-021</strain>
    </source>
</reference>
<accession>A0ABQ0ERW4</accession>
<protein>
    <submittedName>
        <fullName evidence="1">UDP-glucuronosyltransferase</fullName>
    </submittedName>
</protein>
<keyword evidence="2" id="KW-1185">Reference proteome</keyword>
<evidence type="ECO:0000313" key="2">
    <source>
        <dbReference type="Proteomes" id="UP001623349"/>
    </source>
</evidence>
<dbReference type="EMBL" id="BAAFST010000005">
    <property type="protein sequence ID" value="GAB1289783.1"/>
    <property type="molecule type" value="Genomic_DNA"/>
</dbReference>
<proteinExistence type="predicted"/>
<dbReference type="Proteomes" id="UP001623349">
    <property type="component" value="Unassembled WGS sequence"/>
</dbReference>
<evidence type="ECO:0000313" key="1">
    <source>
        <dbReference type="EMBL" id="GAB1289783.1"/>
    </source>
</evidence>